<evidence type="ECO:0000256" key="8">
    <source>
        <dbReference type="ARBA" id="ARBA00048868"/>
    </source>
</evidence>
<keyword evidence="13" id="KW-1185">Reference proteome</keyword>
<dbReference type="Gene3D" id="3.90.1150.160">
    <property type="match status" value="1"/>
</dbReference>
<keyword evidence="4 11" id="KW-0210">Decarboxylase</keyword>
<evidence type="ECO:0000256" key="9">
    <source>
        <dbReference type="PIRSR" id="PIRSR602129-50"/>
    </source>
</evidence>
<dbReference type="SUPFAM" id="SSF53383">
    <property type="entry name" value="PLP-dependent transferases"/>
    <property type="match status" value="1"/>
</dbReference>
<dbReference type="EMBL" id="ABWP01000030">
    <property type="protein sequence ID" value="EEA85567.1"/>
    <property type="molecule type" value="Genomic_DNA"/>
</dbReference>
<comment type="similarity">
    <text evidence="2 10">Belongs to the group II decarboxylase family.</text>
</comment>
<reference evidence="12 13" key="1">
    <citation type="submission" date="2008-09" db="EMBL/GenBank/DDBJ databases">
        <authorList>
            <person name="Fulton L."/>
            <person name="Clifton S."/>
            <person name="Fulton B."/>
            <person name="Xu J."/>
            <person name="Minx P."/>
            <person name="Pepin K.H."/>
            <person name="Johnson M."/>
            <person name="Thiruvilangam P."/>
            <person name="Bhonagiri V."/>
            <person name="Nash W.E."/>
            <person name="Mardis E.R."/>
            <person name="Wilson R.K."/>
        </authorList>
    </citation>
    <scope>NUCLEOTIDE SEQUENCE [LARGE SCALE GENOMIC DNA]</scope>
    <source>
        <strain evidence="12 13">DSM 13275</strain>
    </source>
</reference>
<dbReference type="InterPro" id="IPR010107">
    <property type="entry name" value="Glutamate_decarboxylase"/>
</dbReference>
<sequence length="469" mass="53763">MMMYKTHKFDHKVDEDVIFASRDSEFILPKYKIPKEQSDSKAILEIVKDELFLDGNARQNLATFTQTYEDEYIKEIMEIGMNKNMIDKDEYPQTAEIENRIVSMLADLWNSPNELTSIGTSTVGSSEACMLGGLAMYHRWRMKRIAEDKDISKPNLVTGPVQVVWEKFARYWGIELREIPMEEGRYYMDPDSMLEYIDENTIGVVTTLGLTFTGEYEPIEKLSHALDKLEEKTGLDIDMHIDAASGGFLAPFCAPKIKWDFRLPRVKSISASGHKFGLAPLGCGFVVWRDVNDLPDDLIFHVNYLGGDMSVFQLNFSRPAGPIIAQYYQLLRLGFDGYKKVHMNCYKTAQYLAKEIEKLGIFEIIFDGNPNKGIPAVTWRLKEDAEVSFNLYDFADKLRSRGWLVPAYSLPKYADNVVVQRILVRQGFGLDMASLLMQDIKRTLKYFETHRVVSHLNEEDVASLNHTGR</sequence>
<dbReference type="Pfam" id="PF00282">
    <property type="entry name" value="Pyridoxal_deC"/>
    <property type="match status" value="1"/>
</dbReference>
<keyword evidence="6 10" id="KW-0456">Lyase</keyword>
<evidence type="ECO:0000256" key="2">
    <source>
        <dbReference type="ARBA" id="ARBA00009533"/>
    </source>
</evidence>
<reference evidence="12 13" key="2">
    <citation type="submission" date="2008-10" db="EMBL/GenBank/DDBJ databases">
        <title>Draft genome sequence of Clostridium hiranonis (DSM 13275).</title>
        <authorList>
            <person name="Sudarsanam P."/>
            <person name="Ley R."/>
            <person name="Guruge J."/>
            <person name="Turnbaugh P.J."/>
            <person name="Mahowald M."/>
            <person name="Liep D."/>
            <person name="Gordon J."/>
        </authorList>
    </citation>
    <scope>NUCLEOTIDE SEQUENCE [LARGE SCALE GENOMIC DNA]</scope>
    <source>
        <strain evidence="12 13">DSM 13275</strain>
    </source>
</reference>
<organism evidence="12 13">
    <name type="scientific">Peptacetobacter hiranonis (strain DSM 13275 / JCM 10541 / KCTC 15199 / TO-931)</name>
    <name type="common">Clostridium hiranonis</name>
    <dbReference type="NCBI Taxonomy" id="500633"/>
    <lineage>
        <taxon>Bacteria</taxon>
        <taxon>Bacillati</taxon>
        <taxon>Bacillota</taxon>
        <taxon>Clostridia</taxon>
        <taxon>Peptostreptococcales</taxon>
        <taxon>Peptostreptococcaceae</taxon>
        <taxon>Peptacetobacter</taxon>
    </lineage>
</organism>
<evidence type="ECO:0000256" key="10">
    <source>
        <dbReference type="RuleBase" id="RU000382"/>
    </source>
</evidence>
<feature type="modified residue" description="N6-(pyridoxal phosphate)lysine" evidence="9">
    <location>
        <position position="275"/>
    </location>
</feature>
<dbReference type="PANTHER" id="PTHR43321">
    <property type="entry name" value="GLUTAMATE DECARBOXYLASE"/>
    <property type="match status" value="1"/>
</dbReference>
<name>B6FY20_PEPHT</name>
<dbReference type="RefSeq" id="WP_006439683.1">
    <property type="nucleotide sequence ID" value="NZ_DS995356.1"/>
</dbReference>
<evidence type="ECO:0000256" key="6">
    <source>
        <dbReference type="ARBA" id="ARBA00023239"/>
    </source>
</evidence>
<dbReference type="InterPro" id="IPR015421">
    <property type="entry name" value="PyrdxlP-dep_Trfase_major"/>
</dbReference>
<gene>
    <name evidence="12" type="ORF">CLOHIR_00771</name>
</gene>
<dbReference type="GO" id="GO:0004351">
    <property type="term" value="F:glutamate decarboxylase activity"/>
    <property type="evidence" value="ECO:0007669"/>
    <property type="project" value="UniProtKB-EC"/>
</dbReference>
<dbReference type="eggNOG" id="COG0076">
    <property type="taxonomic scope" value="Bacteria"/>
</dbReference>
<dbReference type="CDD" id="cd06450">
    <property type="entry name" value="DOPA_deC_like"/>
    <property type="match status" value="1"/>
</dbReference>
<comment type="cofactor">
    <cofactor evidence="1 9 10">
        <name>pyridoxal 5'-phosphate</name>
        <dbReference type="ChEBI" id="CHEBI:597326"/>
    </cofactor>
</comment>
<dbReference type="EC" id="4.1.1.15" evidence="3 11"/>
<evidence type="ECO:0000256" key="11">
    <source>
        <dbReference type="RuleBase" id="RU361171"/>
    </source>
</evidence>
<dbReference type="NCBIfam" id="TIGR01788">
    <property type="entry name" value="Glu-decarb-GAD"/>
    <property type="match status" value="1"/>
</dbReference>
<evidence type="ECO:0000256" key="3">
    <source>
        <dbReference type="ARBA" id="ARBA00012421"/>
    </source>
</evidence>
<evidence type="ECO:0000313" key="12">
    <source>
        <dbReference type="EMBL" id="EEA85567.1"/>
    </source>
</evidence>
<evidence type="ECO:0000256" key="4">
    <source>
        <dbReference type="ARBA" id="ARBA00022793"/>
    </source>
</evidence>
<evidence type="ECO:0000256" key="1">
    <source>
        <dbReference type="ARBA" id="ARBA00001933"/>
    </source>
</evidence>
<dbReference type="GO" id="GO:0006538">
    <property type="term" value="P:L-glutamate catabolic process"/>
    <property type="evidence" value="ECO:0007669"/>
    <property type="project" value="TreeGrafter"/>
</dbReference>
<dbReference type="Gene3D" id="3.40.640.10">
    <property type="entry name" value="Type I PLP-dependent aspartate aminotransferase-like (Major domain)"/>
    <property type="match status" value="1"/>
</dbReference>
<evidence type="ECO:0000313" key="13">
    <source>
        <dbReference type="Proteomes" id="UP000003178"/>
    </source>
</evidence>
<protein>
    <recommendedName>
        <fullName evidence="3 11">Glutamate decarboxylase</fullName>
        <ecNumber evidence="3 11">4.1.1.15</ecNumber>
    </recommendedName>
</protein>
<dbReference type="HOGENOM" id="CLU_019582_2_1_9"/>
<dbReference type="Gene3D" id="4.10.280.50">
    <property type="match status" value="1"/>
</dbReference>
<dbReference type="OrthoDB" id="9803665at2"/>
<dbReference type="PROSITE" id="PS00392">
    <property type="entry name" value="DDC_GAD_HDC_YDC"/>
    <property type="match status" value="1"/>
</dbReference>
<dbReference type="InterPro" id="IPR021115">
    <property type="entry name" value="Pyridoxal-P_BS"/>
</dbReference>
<dbReference type="InterPro" id="IPR015424">
    <property type="entry name" value="PyrdxlP-dep_Trfase"/>
</dbReference>
<dbReference type="PANTHER" id="PTHR43321:SF3">
    <property type="entry name" value="GLUTAMATE DECARBOXYLASE"/>
    <property type="match status" value="1"/>
</dbReference>
<comment type="caution">
    <text evidence="12">The sequence shown here is derived from an EMBL/GenBank/DDBJ whole genome shotgun (WGS) entry which is preliminary data.</text>
</comment>
<dbReference type="FunFam" id="3.40.640.10:FF:000017">
    <property type="entry name" value="Glutamate decarboxylase"/>
    <property type="match status" value="1"/>
</dbReference>
<keyword evidence="5 9" id="KW-0663">Pyridoxal phosphate</keyword>
<comment type="catalytic activity">
    <reaction evidence="8 11">
        <text>L-glutamate + H(+) = 4-aminobutanoate + CO2</text>
        <dbReference type="Rhea" id="RHEA:17785"/>
        <dbReference type="ChEBI" id="CHEBI:15378"/>
        <dbReference type="ChEBI" id="CHEBI:16526"/>
        <dbReference type="ChEBI" id="CHEBI:29985"/>
        <dbReference type="ChEBI" id="CHEBI:59888"/>
        <dbReference type="EC" id="4.1.1.15"/>
    </reaction>
</comment>
<dbReference type="Proteomes" id="UP000003178">
    <property type="component" value="Unassembled WGS sequence"/>
</dbReference>
<comment type="function">
    <text evidence="7">Converts glutamate to gamma-aminobutyrate (GABA), consuming one intracellular proton in the reaction. The gad system helps to maintain a near-neutral intracellular pH when cells are exposed to extremely acidic conditions. The ability to survive transit through the acidic conditions of the stomach is essential for successful colonization of the mammalian host by commensal and pathogenic bacteria.</text>
</comment>
<dbReference type="GO" id="GO:0004058">
    <property type="term" value="F:aromatic-L-amino-acid decarboxylase activity"/>
    <property type="evidence" value="ECO:0007669"/>
    <property type="project" value="UniProtKB-ARBA"/>
</dbReference>
<accession>B6FY20</accession>
<proteinExistence type="inferred from homology"/>
<dbReference type="InterPro" id="IPR002129">
    <property type="entry name" value="PyrdxlP-dep_de-COase"/>
</dbReference>
<evidence type="ECO:0000256" key="7">
    <source>
        <dbReference type="ARBA" id="ARBA00024984"/>
    </source>
</evidence>
<dbReference type="AlphaFoldDB" id="B6FY20"/>
<evidence type="ECO:0000256" key="5">
    <source>
        <dbReference type="ARBA" id="ARBA00022898"/>
    </source>
</evidence>
<dbReference type="GO" id="GO:0030170">
    <property type="term" value="F:pyridoxal phosphate binding"/>
    <property type="evidence" value="ECO:0007669"/>
    <property type="project" value="InterPro"/>
</dbReference>
<dbReference type="STRING" id="500633.CLOHIR_00771"/>
<dbReference type="GO" id="GO:0005829">
    <property type="term" value="C:cytosol"/>
    <property type="evidence" value="ECO:0007669"/>
    <property type="project" value="TreeGrafter"/>
</dbReference>